<name>A0A518ATV0_9BACT</name>
<dbReference type="RefSeq" id="WP_145249747.1">
    <property type="nucleotide sequence ID" value="NZ_CP036278.1"/>
</dbReference>
<reference evidence="2 3" key="1">
    <citation type="submission" date="2019-02" db="EMBL/GenBank/DDBJ databases">
        <title>Deep-cultivation of Planctomycetes and their phenomic and genomic characterization uncovers novel biology.</title>
        <authorList>
            <person name="Wiegand S."/>
            <person name="Jogler M."/>
            <person name="Boedeker C."/>
            <person name="Pinto D."/>
            <person name="Vollmers J."/>
            <person name="Rivas-Marin E."/>
            <person name="Kohn T."/>
            <person name="Peeters S.H."/>
            <person name="Heuer A."/>
            <person name="Rast P."/>
            <person name="Oberbeckmann S."/>
            <person name="Bunk B."/>
            <person name="Jeske O."/>
            <person name="Meyerdierks A."/>
            <person name="Storesund J.E."/>
            <person name="Kallscheuer N."/>
            <person name="Luecker S."/>
            <person name="Lage O.M."/>
            <person name="Pohl T."/>
            <person name="Merkel B.J."/>
            <person name="Hornburger P."/>
            <person name="Mueller R.-W."/>
            <person name="Bruemmer F."/>
            <person name="Labrenz M."/>
            <person name="Spormann A.M."/>
            <person name="Op den Camp H."/>
            <person name="Overmann J."/>
            <person name="Amann R."/>
            <person name="Jetten M.S.M."/>
            <person name="Mascher T."/>
            <person name="Medema M.H."/>
            <person name="Devos D.P."/>
            <person name="Kaster A.-K."/>
            <person name="Ovreas L."/>
            <person name="Rohde M."/>
            <person name="Galperin M.Y."/>
            <person name="Jogler C."/>
        </authorList>
    </citation>
    <scope>NUCLEOTIDE SEQUENCE [LARGE SCALE GENOMIC DNA]</scope>
    <source>
        <strain evidence="2 3">Pan181</strain>
    </source>
</reference>
<dbReference type="AlphaFoldDB" id="A0A518ATV0"/>
<keyword evidence="3" id="KW-1185">Reference proteome</keyword>
<keyword evidence="1" id="KW-1133">Transmembrane helix</keyword>
<evidence type="ECO:0000256" key="1">
    <source>
        <dbReference type="SAM" id="Phobius"/>
    </source>
</evidence>
<keyword evidence="1" id="KW-0812">Transmembrane</keyword>
<feature type="transmembrane region" description="Helical" evidence="1">
    <location>
        <begin position="49"/>
        <end position="70"/>
    </location>
</feature>
<keyword evidence="1" id="KW-0472">Membrane</keyword>
<feature type="transmembrane region" description="Helical" evidence="1">
    <location>
        <begin position="21"/>
        <end position="43"/>
    </location>
</feature>
<evidence type="ECO:0000313" key="3">
    <source>
        <dbReference type="Proteomes" id="UP000315750"/>
    </source>
</evidence>
<dbReference type="EMBL" id="CP036278">
    <property type="protein sequence ID" value="QDU58148.1"/>
    <property type="molecule type" value="Genomic_DNA"/>
</dbReference>
<evidence type="ECO:0000313" key="2">
    <source>
        <dbReference type="EMBL" id="QDU58148.1"/>
    </source>
</evidence>
<dbReference type="Proteomes" id="UP000315750">
    <property type="component" value="Chromosome"/>
</dbReference>
<gene>
    <name evidence="2" type="ORF">Pan181_43750</name>
</gene>
<dbReference type="OrthoDB" id="288976at2"/>
<sequence length="130" mass="14553">MAKTAKCIRVGSTYHGGLEGKLSLVGILLFVLSVLLATVFFLMTPYEGWLVALMTLFNGLIAWLLFQALAEHLRLQKKIAGLPYGGRISRNFESPVYRCGECDRETDSPYYCYYCRCDLVDGDPSDAEPE</sequence>
<protein>
    <submittedName>
        <fullName evidence="2">Uncharacterized protein</fullName>
    </submittedName>
</protein>
<dbReference type="KEGG" id="amuc:Pan181_43750"/>
<accession>A0A518ATV0</accession>
<organism evidence="2 3">
    <name type="scientific">Aeoliella mucimassa</name>
    <dbReference type="NCBI Taxonomy" id="2527972"/>
    <lineage>
        <taxon>Bacteria</taxon>
        <taxon>Pseudomonadati</taxon>
        <taxon>Planctomycetota</taxon>
        <taxon>Planctomycetia</taxon>
        <taxon>Pirellulales</taxon>
        <taxon>Lacipirellulaceae</taxon>
        <taxon>Aeoliella</taxon>
    </lineage>
</organism>
<proteinExistence type="predicted"/>